<dbReference type="InterPro" id="IPR036318">
    <property type="entry name" value="FAD-bd_PCMH-like_sf"/>
</dbReference>
<dbReference type="RefSeq" id="WP_046357095.1">
    <property type="nucleotide sequence ID" value="NZ_AUXW01000162.1"/>
</dbReference>
<dbReference type="InterPro" id="IPR050416">
    <property type="entry name" value="FAD-linked_Oxidoreductase"/>
</dbReference>
<dbReference type="GO" id="GO:0016491">
    <property type="term" value="F:oxidoreductase activity"/>
    <property type="evidence" value="ECO:0007669"/>
    <property type="project" value="UniProtKB-KW"/>
</dbReference>
<evidence type="ECO:0000313" key="8">
    <source>
        <dbReference type="Proteomes" id="UP000033434"/>
    </source>
</evidence>
<comment type="caution">
    <text evidence="7">The sequence shown here is derived from an EMBL/GenBank/DDBJ whole genome shotgun (WGS) entry which is preliminary data.</text>
</comment>
<comment type="cofactor">
    <cofactor evidence="1">
        <name>FAD</name>
        <dbReference type="ChEBI" id="CHEBI:57692"/>
    </cofactor>
</comment>
<dbReference type="PANTHER" id="PTHR42973">
    <property type="entry name" value="BINDING OXIDOREDUCTASE, PUTATIVE (AFU_ORTHOLOGUE AFUA_1G17690)-RELATED"/>
    <property type="match status" value="1"/>
</dbReference>
<dbReference type="GO" id="GO:0071949">
    <property type="term" value="F:FAD binding"/>
    <property type="evidence" value="ECO:0007669"/>
    <property type="project" value="InterPro"/>
</dbReference>
<proteinExistence type="inferred from homology"/>
<keyword evidence="4" id="KW-0274">FAD</keyword>
<evidence type="ECO:0000256" key="2">
    <source>
        <dbReference type="ARBA" id="ARBA00005466"/>
    </source>
</evidence>
<organism evidence="7 8">
    <name type="scientific">Pseudoalteromonas luteoviolacea S4054</name>
    <dbReference type="NCBI Taxonomy" id="1129367"/>
    <lineage>
        <taxon>Bacteria</taxon>
        <taxon>Pseudomonadati</taxon>
        <taxon>Pseudomonadota</taxon>
        <taxon>Gammaproteobacteria</taxon>
        <taxon>Alteromonadales</taxon>
        <taxon>Pseudoalteromonadaceae</taxon>
        <taxon>Pseudoalteromonas</taxon>
    </lineage>
</organism>
<evidence type="ECO:0000256" key="1">
    <source>
        <dbReference type="ARBA" id="ARBA00001974"/>
    </source>
</evidence>
<dbReference type="InterPro" id="IPR016169">
    <property type="entry name" value="FAD-bd_PCMH_sub2"/>
</dbReference>
<evidence type="ECO:0000256" key="5">
    <source>
        <dbReference type="ARBA" id="ARBA00023002"/>
    </source>
</evidence>
<dbReference type="EMBL" id="AUXW01000162">
    <property type="protein sequence ID" value="KKE82532.1"/>
    <property type="molecule type" value="Genomic_DNA"/>
</dbReference>
<gene>
    <name evidence="7" type="ORF">N479_18160</name>
</gene>
<dbReference type="InterPro" id="IPR016166">
    <property type="entry name" value="FAD-bd_PCMH"/>
</dbReference>
<dbReference type="Proteomes" id="UP000033434">
    <property type="component" value="Unassembled WGS sequence"/>
</dbReference>
<keyword evidence="3" id="KW-0285">Flavoprotein</keyword>
<dbReference type="PROSITE" id="PS51387">
    <property type="entry name" value="FAD_PCMH"/>
    <property type="match status" value="1"/>
</dbReference>
<evidence type="ECO:0000256" key="4">
    <source>
        <dbReference type="ARBA" id="ARBA00022827"/>
    </source>
</evidence>
<feature type="domain" description="FAD-binding PCMH-type" evidence="6">
    <location>
        <begin position="45"/>
        <end position="226"/>
    </location>
</feature>
<evidence type="ECO:0000259" key="6">
    <source>
        <dbReference type="PROSITE" id="PS51387"/>
    </source>
</evidence>
<dbReference type="Gene3D" id="3.30.465.10">
    <property type="match status" value="1"/>
</dbReference>
<protein>
    <recommendedName>
        <fullName evidence="6">FAD-binding PCMH-type domain-containing protein</fullName>
    </recommendedName>
</protein>
<dbReference type="InterPro" id="IPR006094">
    <property type="entry name" value="Oxid_FAD_bind_N"/>
</dbReference>
<keyword evidence="5" id="KW-0560">Oxidoreductase</keyword>
<accession>A0A0F6A8J0</accession>
<evidence type="ECO:0000313" key="7">
    <source>
        <dbReference type="EMBL" id="KKE82532.1"/>
    </source>
</evidence>
<dbReference type="Pfam" id="PF01565">
    <property type="entry name" value="FAD_binding_4"/>
    <property type="match status" value="1"/>
</dbReference>
<dbReference type="PANTHER" id="PTHR42973:SF39">
    <property type="entry name" value="FAD-BINDING PCMH-TYPE DOMAIN-CONTAINING PROTEIN"/>
    <property type="match status" value="1"/>
</dbReference>
<name>A0A0F6A8J0_9GAMM</name>
<evidence type="ECO:0000256" key="3">
    <source>
        <dbReference type="ARBA" id="ARBA00022630"/>
    </source>
</evidence>
<dbReference type="SUPFAM" id="SSF56176">
    <property type="entry name" value="FAD-binding/transporter-associated domain-like"/>
    <property type="match status" value="1"/>
</dbReference>
<dbReference type="AlphaFoldDB" id="A0A0F6A8J0"/>
<sequence length="547" mass="60839">MFLTQSQKENIESIVGKSNVYYPNDDFNSEKNPYNQSRKVFNRKFDFIPSAVAQVTNTEQVSELIAYLQKEGIDLTVKSGGHDHEGECVATGKVLIDFACMGEIDVSENKSQVRIQPGAKFVNIKEELDKHNLGIPHGTCMTVAIAGYTMGGGWGPWTRRYGMGCERLIGATIVLGDGTVEYLGQSATYHNKTQSAHNSQLLSALRGGGGLSYGIVTEFFFEPFELPGIAQSFEIKRDTLPALENIKATTIIAAWEHLIANDKNHNLIGTNLKVDAKAVACASEISQDAVLDWQMNGHFGGTIEERDALLAEWAKIVGLTGGKSSQLNAPNLLSELYKKVNADAQVHSSASNAGDYALNFDSWDRSTGIELETDGPAPHKITSRMPTSDWDEQGREALVKSLQSTLLFDQNSKSTVSAYITLGAISGPYYTNKLKAPLNERVSCAFPYQDRPFTIQYQAWWDQPDKGKPVSKEQEIATRFYENRAQDWIESCRSYDIPHTYGSFISFKDASVETKDYFVDKYEELINTKLECSRDDKCLLRSRKTII</sequence>
<dbReference type="PATRIC" id="fig|1129367.4.peg.3618"/>
<reference evidence="7 8" key="1">
    <citation type="journal article" date="2015" name="BMC Genomics">
        <title>Genome mining reveals unlocked bioactive potential of marine Gram-negative bacteria.</title>
        <authorList>
            <person name="Machado H."/>
            <person name="Sonnenschein E.C."/>
            <person name="Melchiorsen J."/>
            <person name="Gram L."/>
        </authorList>
    </citation>
    <scope>NUCLEOTIDE SEQUENCE [LARGE SCALE GENOMIC DNA]</scope>
    <source>
        <strain evidence="7 8">S4054</strain>
    </source>
</reference>
<comment type="similarity">
    <text evidence="2">Belongs to the oxygen-dependent FAD-linked oxidoreductase family.</text>
</comment>